<keyword evidence="6" id="KW-0472">Membrane</keyword>
<evidence type="ECO:0000256" key="2">
    <source>
        <dbReference type="ARBA" id="ARBA00004555"/>
    </source>
</evidence>
<dbReference type="PROSITE" id="PS50942">
    <property type="entry name" value="ENTH"/>
    <property type="match status" value="1"/>
</dbReference>
<protein>
    <recommendedName>
        <fullName evidence="9">ENTH domain-containing protein</fullName>
    </recommendedName>
</protein>
<dbReference type="PANTHER" id="PTHR22951:SF24">
    <property type="entry name" value="ENTH DOMAIN-CONTAINING PROTEIN"/>
    <property type="match status" value="1"/>
</dbReference>
<dbReference type="AlphaFoldDB" id="A0AAW1MRN9"/>
<keyword evidence="8" id="KW-0968">Cytoplasmic vesicle</keyword>
<feature type="domain" description="ENTH" evidence="9">
    <location>
        <begin position="27"/>
        <end position="160"/>
    </location>
</feature>
<dbReference type="GO" id="GO:0032050">
    <property type="term" value="F:clathrin heavy chain binding"/>
    <property type="evidence" value="ECO:0007669"/>
    <property type="project" value="TreeGrafter"/>
</dbReference>
<keyword evidence="11" id="KW-1185">Reference proteome</keyword>
<dbReference type="InterPro" id="IPR008942">
    <property type="entry name" value="ENTH_VHS"/>
</dbReference>
<dbReference type="Gene3D" id="1.25.40.90">
    <property type="match status" value="1"/>
</dbReference>
<evidence type="ECO:0000256" key="8">
    <source>
        <dbReference type="ARBA" id="ARBA00023329"/>
    </source>
</evidence>
<dbReference type="GO" id="GO:0030136">
    <property type="term" value="C:clathrin-coated vesicle"/>
    <property type="evidence" value="ECO:0007669"/>
    <property type="project" value="UniProtKB-SubCell"/>
</dbReference>
<reference evidence="10" key="1">
    <citation type="submission" date="2024-03" db="EMBL/GenBank/DDBJ databases">
        <title>WGS assembly of Saponaria officinalis var. Norfolk2.</title>
        <authorList>
            <person name="Jenkins J."/>
            <person name="Shu S."/>
            <person name="Grimwood J."/>
            <person name="Barry K."/>
            <person name="Goodstein D."/>
            <person name="Schmutz J."/>
            <person name="Leebens-Mack J."/>
            <person name="Osbourn A."/>
        </authorList>
    </citation>
    <scope>NUCLEOTIDE SEQUENCE [LARGE SCALE GENOMIC DNA]</scope>
    <source>
        <strain evidence="10">JIC</strain>
    </source>
</reference>
<dbReference type="GO" id="GO:0072583">
    <property type="term" value="P:clathrin-dependent endocytosis"/>
    <property type="evidence" value="ECO:0007669"/>
    <property type="project" value="InterPro"/>
</dbReference>
<evidence type="ECO:0000256" key="1">
    <source>
        <dbReference type="ARBA" id="ARBA00004132"/>
    </source>
</evidence>
<evidence type="ECO:0000256" key="5">
    <source>
        <dbReference type="ARBA" id="ARBA00023034"/>
    </source>
</evidence>
<keyword evidence="7" id="KW-0168">Coated pit</keyword>
<evidence type="ECO:0000256" key="7">
    <source>
        <dbReference type="ARBA" id="ARBA00023176"/>
    </source>
</evidence>
<dbReference type="GO" id="GO:0000149">
    <property type="term" value="F:SNARE binding"/>
    <property type="evidence" value="ECO:0007669"/>
    <property type="project" value="TreeGrafter"/>
</dbReference>
<dbReference type="InterPro" id="IPR045192">
    <property type="entry name" value="AP180-like"/>
</dbReference>
<accession>A0AAW1MRN9</accession>
<evidence type="ECO:0000256" key="4">
    <source>
        <dbReference type="ARBA" id="ARBA00022583"/>
    </source>
</evidence>
<comment type="subcellular location">
    <subcellularLocation>
        <location evidence="1">Cytoplasmic vesicle</location>
        <location evidence="1">Clathrin-coated vesicle</location>
    </subcellularLocation>
    <subcellularLocation>
        <location evidence="2">Golgi apparatus</location>
    </subcellularLocation>
    <subcellularLocation>
        <location evidence="3">Membrane</location>
        <location evidence="3">Clathrin-coated pit</location>
    </subcellularLocation>
</comment>
<gene>
    <name evidence="10" type="ORF">RND81_02G095600</name>
</gene>
<dbReference type="GO" id="GO:0005546">
    <property type="term" value="F:phosphatidylinositol-4,5-bisphosphate binding"/>
    <property type="evidence" value="ECO:0007669"/>
    <property type="project" value="TreeGrafter"/>
</dbReference>
<comment type="caution">
    <text evidence="10">The sequence shown here is derived from an EMBL/GenBank/DDBJ whole genome shotgun (WGS) entry which is preliminary data.</text>
</comment>
<dbReference type="EMBL" id="JBDFQZ010000002">
    <property type="protein sequence ID" value="KAK9748998.1"/>
    <property type="molecule type" value="Genomic_DNA"/>
</dbReference>
<dbReference type="InterPro" id="IPR013809">
    <property type="entry name" value="ENTH"/>
</dbReference>
<dbReference type="GO" id="GO:0005545">
    <property type="term" value="F:1-phosphatidylinositol binding"/>
    <property type="evidence" value="ECO:0007669"/>
    <property type="project" value="TreeGrafter"/>
</dbReference>
<dbReference type="Pfam" id="PF07651">
    <property type="entry name" value="ANTH"/>
    <property type="match status" value="1"/>
</dbReference>
<dbReference type="InterPro" id="IPR048050">
    <property type="entry name" value="ANTH_N_plant"/>
</dbReference>
<dbReference type="GO" id="GO:0005905">
    <property type="term" value="C:clathrin-coated pit"/>
    <property type="evidence" value="ECO:0007669"/>
    <property type="project" value="UniProtKB-SubCell"/>
</dbReference>
<keyword evidence="5" id="KW-0333">Golgi apparatus</keyword>
<sequence length="320" mass="36591">MAKPKRLRKFVGLLKDKMSLFKATLLLAAPRTSSLHVAVLRATSHNPSHAPPNETVDDVLALGRPAAGALVHALLHRVHHTSNAYVALKCLLTIHHLISRGSHVINDQIVCLSRDGPLFGLSTFRDQSDDDTWELSNWVRWYAVVLDQNISLQSKNSISLNFFIIFLEKICGAPESLHYQKISLIYEVMKLIVEDYRLIMREIQGKVEEFSTKIDEFSDESLNKFLGDLKRIENCKEKLLLMFLNKKKNDGFWELIEKVVKNVEEIKQQRESMKMVNFRGSESTRPSQVDESRSIVVASVPRVKRWLDVEWNKLVVSSTA</sequence>
<dbReference type="Proteomes" id="UP001443914">
    <property type="component" value="Unassembled WGS sequence"/>
</dbReference>
<dbReference type="InterPro" id="IPR011417">
    <property type="entry name" value="ANTH_dom"/>
</dbReference>
<evidence type="ECO:0000259" key="9">
    <source>
        <dbReference type="PROSITE" id="PS50942"/>
    </source>
</evidence>
<evidence type="ECO:0000313" key="10">
    <source>
        <dbReference type="EMBL" id="KAK9748998.1"/>
    </source>
</evidence>
<dbReference type="CDD" id="cd16987">
    <property type="entry name" value="ANTH_N_AP180_plant"/>
    <property type="match status" value="1"/>
</dbReference>
<evidence type="ECO:0000256" key="3">
    <source>
        <dbReference type="ARBA" id="ARBA00004600"/>
    </source>
</evidence>
<evidence type="ECO:0000256" key="6">
    <source>
        <dbReference type="ARBA" id="ARBA00023136"/>
    </source>
</evidence>
<dbReference type="GO" id="GO:0048268">
    <property type="term" value="P:clathrin coat assembly"/>
    <property type="evidence" value="ECO:0007669"/>
    <property type="project" value="InterPro"/>
</dbReference>
<dbReference type="PANTHER" id="PTHR22951">
    <property type="entry name" value="CLATHRIN ASSEMBLY PROTEIN"/>
    <property type="match status" value="1"/>
</dbReference>
<dbReference type="GO" id="GO:0005794">
    <property type="term" value="C:Golgi apparatus"/>
    <property type="evidence" value="ECO:0007669"/>
    <property type="project" value="UniProtKB-SubCell"/>
</dbReference>
<dbReference type="SMART" id="SM00273">
    <property type="entry name" value="ENTH"/>
    <property type="match status" value="1"/>
</dbReference>
<keyword evidence="4" id="KW-0254">Endocytosis</keyword>
<evidence type="ECO:0000313" key="11">
    <source>
        <dbReference type="Proteomes" id="UP001443914"/>
    </source>
</evidence>
<dbReference type="SUPFAM" id="SSF48464">
    <property type="entry name" value="ENTH/VHS domain"/>
    <property type="match status" value="1"/>
</dbReference>
<organism evidence="10 11">
    <name type="scientific">Saponaria officinalis</name>
    <name type="common">Common soapwort</name>
    <name type="synonym">Lychnis saponaria</name>
    <dbReference type="NCBI Taxonomy" id="3572"/>
    <lineage>
        <taxon>Eukaryota</taxon>
        <taxon>Viridiplantae</taxon>
        <taxon>Streptophyta</taxon>
        <taxon>Embryophyta</taxon>
        <taxon>Tracheophyta</taxon>
        <taxon>Spermatophyta</taxon>
        <taxon>Magnoliopsida</taxon>
        <taxon>eudicotyledons</taxon>
        <taxon>Gunneridae</taxon>
        <taxon>Pentapetalae</taxon>
        <taxon>Caryophyllales</taxon>
        <taxon>Caryophyllaceae</taxon>
        <taxon>Caryophylleae</taxon>
        <taxon>Saponaria</taxon>
    </lineage>
</organism>
<name>A0AAW1MRN9_SAPOF</name>
<dbReference type="GO" id="GO:0006900">
    <property type="term" value="P:vesicle budding from membrane"/>
    <property type="evidence" value="ECO:0007669"/>
    <property type="project" value="TreeGrafter"/>
</dbReference>
<proteinExistence type="predicted"/>